<protein>
    <submittedName>
        <fullName evidence="2">Uncharacterized protein</fullName>
    </submittedName>
</protein>
<feature type="compositionally biased region" description="Low complexity" evidence="1">
    <location>
        <begin position="39"/>
        <end position="50"/>
    </location>
</feature>
<evidence type="ECO:0000256" key="1">
    <source>
        <dbReference type="SAM" id="MobiDB-lite"/>
    </source>
</evidence>
<evidence type="ECO:0000313" key="3">
    <source>
        <dbReference type="EMBL" id="CAF4197527.1"/>
    </source>
</evidence>
<evidence type="ECO:0000313" key="2">
    <source>
        <dbReference type="EMBL" id="CAF1389862.1"/>
    </source>
</evidence>
<gene>
    <name evidence="2" type="ORF">OVA965_LOCUS32519</name>
    <name evidence="3" type="ORF">TMI583_LOCUS33378</name>
</gene>
<feature type="compositionally biased region" description="Low complexity" evidence="1">
    <location>
        <begin position="60"/>
        <end position="74"/>
    </location>
</feature>
<proteinExistence type="predicted"/>
<dbReference type="EMBL" id="CAJNOK010025425">
    <property type="protein sequence ID" value="CAF1389862.1"/>
    <property type="molecule type" value="Genomic_DNA"/>
</dbReference>
<dbReference type="Proteomes" id="UP000682733">
    <property type="component" value="Unassembled WGS sequence"/>
</dbReference>
<evidence type="ECO:0000313" key="4">
    <source>
        <dbReference type="Proteomes" id="UP000677228"/>
    </source>
</evidence>
<organism evidence="2 4">
    <name type="scientific">Didymodactylos carnosus</name>
    <dbReference type="NCBI Taxonomy" id="1234261"/>
    <lineage>
        <taxon>Eukaryota</taxon>
        <taxon>Metazoa</taxon>
        <taxon>Spiralia</taxon>
        <taxon>Gnathifera</taxon>
        <taxon>Rotifera</taxon>
        <taxon>Eurotatoria</taxon>
        <taxon>Bdelloidea</taxon>
        <taxon>Philodinida</taxon>
        <taxon>Philodinidae</taxon>
        <taxon>Didymodactylos</taxon>
    </lineage>
</organism>
<dbReference type="EMBL" id="CAJOBA010047129">
    <property type="protein sequence ID" value="CAF4197527.1"/>
    <property type="molecule type" value="Genomic_DNA"/>
</dbReference>
<dbReference type="Proteomes" id="UP000677228">
    <property type="component" value="Unassembled WGS sequence"/>
</dbReference>
<sequence>MSVELELFPLDDALPLIEAPTAPSAPTTTLLPALASSPISTSTLSTPTAAGKSTTPDPDALLTATTVSTSAASQSRIPRLMDIRVPLMSTIPGFPLYRQGYHPRRLTQRPHVLFACVVLRIFKNKINFEEKFWS</sequence>
<comment type="caution">
    <text evidence="2">The sequence shown here is derived from an EMBL/GenBank/DDBJ whole genome shotgun (WGS) entry which is preliminary data.</text>
</comment>
<dbReference type="AlphaFoldDB" id="A0A8S2F7X6"/>
<name>A0A8S2F7X6_9BILA</name>
<accession>A0A8S2F7X6</accession>
<reference evidence="2" key="1">
    <citation type="submission" date="2021-02" db="EMBL/GenBank/DDBJ databases">
        <authorList>
            <person name="Nowell W R."/>
        </authorList>
    </citation>
    <scope>NUCLEOTIDE SEQUENCE</scope>
</reference>
<feature type="non-terminal residue" evidence="2">
    <location>
        <position position="1"/>
    </location>
</feature>
<feature type="region of interest" description="Disordered" evidence="1">
    <location>
        <begin position="39"/>
        <end position="74"/>
    </location>
</feature>